<keyword evidence="1" id="KW-0472">Membrane</keyword>
<dbReference type="STRING" id="1111676.MHC_01940"/>
<dbReference type="KEGG" id="mhe:MHC_01940"/>
<sequence length="209" mass="23586">MNKLIPISLGIVGAGGAGLGSYIFLKPKPILSFRKKYSLAVLKDDDSLWNTKFTALTGKTPTNLKLREAAMNGGDETSKKLKHKEGCQEIYDSSSEETKYLEDFKKYCSRNNKDASSATAWISDEITNSSSNKWDTALGNLKNHDISKKGELTEKLRKLKLSLSNKSSYDQNDRQSLKTWCDSMQLDPYEGPESMNFKNQELYCKEQKE</sequence>
<gene>
    <name evidence="2" type="ordered locus">MHC_01940</name>
</gene>
<dbReference type="OrthoDB" id="9824591at2"/>
<evidence type="ECO:0000256" key="1">
    <source>
        <dbReference type="SAM" id="Phobius"/>
    </source>
</evidence>
<reference evidence="2 3" key="1">
    <citation type="journal article" date="2012" name="J. Bacteriol.">
        <title>Complete genome sequence of Mycoplasma haemocanis strain Illinois.</title>
        <authorList>
            <person name="do Nascimento N.C."/>
            <person name="Guimaraes A.M."/>
            <person name="Santos A.P."/>
            <person name="Sanmiguel P.J."/>
            <person name="Messick J.B."/>
        </authorList>
    </citation>
    <scope>NUCLEOTIDE SEQUENCE [LARGE SCALE GENOMIC DNA]</scope>
    <source>
        <strain evidence="2 3">Illinois</strain>
    </source>
</reference>
<keyword evidence="1" id="KW-1133">Transmembrane helix</keyword>
<evidence type="ECO:0000313" key="3">
    <source>
        <dbReference type="Proteomes" id="UP000009135"/>
    </source>
</evidence>
<dbReference type="Proteomes" id="UP000009135">
    <property type="component" value="Chromosome"/>
</dbReference>
<organism evidence="2 3">
    <name type="scientific">Mycoplasma haemocanis (strain Illinois)</name>
    <dbReference type="NCBI Taxonomy" id="1111676"/>
    <lineage>
        <taxon>Bacteria</taxon>
        <taxon>Bacillati</taxon>
        <taxon>Mycoplasmatota</taxon>
        <taxon>Mollicutes</taxon>
        <taxon>Mycoplasmataceae</taxon>
        <taxon>Mycoplasma</taxon>
    </lineage>
</organism>
<feature type="transmembrane region" description="Helical" evidence="1">
    <location>
        <begin position="6"/>
        <end position="25"/>
    </location>
</feature>
<protein>
    <submittedName>
        <fullName evidence="2">Uncharacterized protein</fullName>
    </submittedName>
</protein>
<accession>H6N6I2</accession>
<keyword evidence="3" id="KW-1185">Reference proteome</keyword>
<keyword evidence="1" id="KW-0812">Transmembrane</keyword>
<evidence type="ECO:0000313" key="2">
    <source>
        <dbReference type="EMBL" id="AEW45254.1"/>
    </source>
</evidence>
<name>H6N6I2_MYCHN</name>
<dbReference type="HOGENOM" id="CLU_096783_0_0_14"/>
<dbReference type="EMBL" id="CP003199">
    <property type="protein sequence ID" value="AEW45254.1"/>
    <property type="molecule type" value="Genomic_DNA"/>
</dbReference>
<dbReference type="AlphaFoldDB" id="H6N6I2"/>
<proteinExistence type="predicted"/>